<organism evidence="2 3">
    <name type="scientific">Staurois parvus</name>
    <dbReference type="NCBI Taxonomy" id="386267"/>
    <lineage>
        <taxon>Eukaryota</taxon>
        <taxon>Metazoa</taxon>
        <taxon>Chordata</taxon>
        <taxon>Craniata</taxon>
        <taxon>Vertebrata</taxon>
        <taxon>Euteleostomi</taxon>
        <taxon>Amphibia</taxon>
        <taxon>Batrachia</taxon>
        <taxon>Anura</taxon>
        <taxon>Neobatrachia</taxon>
        <taxon>Ranoidea</taxon>
        <taxon>Ranidae</taxon>
        <taxon>Staurois</taxon>
    </lineage>
</organism>
<feature type="non-terminal residue" evidence="2">
    <location>
        <position position="98"/>
    </location>
</feature>
<dbReference type="EMBL" id="CATNWA010009036">
    <property type="protein sequence ID" value="CAI9557298.1"/>
    <property type="molecule type" value="Genomic_DNA"/>
</dbReference>
<name>A0ABN9CCK4_9NEOB</name>
<feature type="domain" description="DNA-dependent protein kinase catalytic subunit CC1/2" evidence="1">
    <location>
        <begin position="1"/>
        <end position="98"/>
    </location>
</feature>
<evidence type="ECO:0000313" key="3">
    <source>
        <dbReference type="Proteomes" id="UP001162483"/>
    </source>
</evidence>
<gene>
    <name evidence="2" type="ORF">SPARVUS_LOCUS4684853</name>
</gene>
<reference evidence="2" key="1">
    <citation type="submission" date="2023-05" db="EMBL/GenBank/DDBJ databases">
        <authorList>
            <person name="Stuckert A."/>
        </authorList>
    </citation>
    <scope>NUCLEOTIDE SEQUENCE</scope>
</reference>
<keyword evidence="3" id="KW-1185">Reference proteome</keyword>
<dbReference type="InterPro" id="IPR046803">
    <property type="entry name" value="DNAPKcs_CC1-2"/>
</dbReference>
<evidence type="ECO:0000313" key="2">
    <source>
        <dbReference type="EMBL" id="CAI9557298.1"/>
    </source>
</evidence>
<dbReference type="Proteomes" id="UP001162483">
    <property type="component" value="Unassembled WGS sequence"/>
</dbReference>
<accession>A0ABN9CCK4</accession>
<comment type="caution">
    <text evidence="2">The sequence shown here is derived from an EMBL/GenBank/DDBJ whole genome shotgun (WGS) entry which is preliminary data.</text>
</comment>
<protein>
    <recommendedName>
        <fullName evidence="1">DNA-dependent protein kinase catalytic subunit CC1/2 domain-containing protein</fullName>
    </recommendedName>
</protein>
<sequence length="98" mass="11071">MVSTILNGMLDQSFKQRTIRKQQGIALVNAVLQNWLKLESWWDKDSSPESKMAVLTLLAKVLQIESSVSFDTSHPAFSSVFKSYINLLTDKKLGLNLK</sequence>
<dbReference type="Pfam" id="PF20502">
    <property type="entry name" value="DNAPKcs_CC1-2"/>
    <property type="match status" value="1"/>
</dbReference>
<evidence type="ECO:0000259" key="1">
    <source>
        <dbReference type="Pfam" id="PF20502"/>
    </source>
</evidence>
<proteinExistence type="predicted"/>